<keyword evidence="3" id="KW-1185">Reference proteome</keyword>
<dbReference type="InParanoid" id="A0A0D0AKM8"/>
<evidence type="ECO:0000313" key="3">
    <source>
        <dbReference type="Proteomes" id="UP000054485"/>
    </source>
</evidence>
<feature type="region of interest" description="Disordered" evidence="1">
    <location>
        <begin position="1"/>
        <end position="46"/>
    </location>
</feature>
<accession>A0A0D0AKM8</accession>
<dbReference type="AlphaFoldDB" id="A0A0D0AKM8"/>
<organism evidence="2 3">
    <name type="scientific">Suillus luteus UH-Slu-Lm8-n1</name>
    <dbReference type="NCBI Taxonomy" id="930992"/>
    <lineage>
        <taxon>Eukaryota</taxon>
        <taxon>Fungi</taxon>
        <taxon>Dikarya</taxon>
        <taxon>Basidiomycota</taxon>
        <taxon>Agaricomycotina</taxon>
        <taxon>Agaricomycetes</taxon>
        <taxon>Agaricomycetidae</taxon>
        <taxon>Boletales</taxon>
        <taxon>Suillineae</taxon>
        <taxon>Suillaceae</taxon>
        <taxon>Suillus</taxon>
    </lineage>
</organism>
<name>A0A0D0AKM8_9AGAM</name>
<evidence type="ECO:0000256" key="1">
    <source>
        <dbReference type="SAM" id="MobiDB-lite"/>
    </source>
</evidence>
<feature type="compositionally biased region" description="Basic residues" evidence="1">
    <location>
        <begin position="8"/>
        <end position="19"/>
    </location>
</feature>
<reference evidence="3" key="2">
    <citation type="submission" date="2015-01" db="EMBL/GenBank/DDBJ databases">
        <title>Evolutionary Origins and Diversification of the Mycorrhizal Mutualists.</title>
        <authorList>
            <consortium name="DOE Joint Genome Institute"/>
            <consortium name="Mycorrhizal Genomics Consortium"/>
            <person name="Kohler A."/>
            <person name="Kuo A."/>
            <person name="Nagy L.G."/>
            <person name="Floudas D."/>
            <person name="Copeland A."/>
            <person name="Barry K.W."/>
            <person name="Cichocki N."/>
            <person name="Veneault-Fourrey C."/>
            <person name="LaButti K."/>
            <person name="Lindquist E.A."/>
            <person name="Lipzen A."/>
            <person name="Lundell T."/>
            <person name="Morin E."/>
            <person name="Murat C."/>
            <person name="Riley R."/>
            <person name="Ohm R."/>
            <person name="Sun H."/>
            <person name="Tunlid A."/>
            <person name="Henrissat B."/>
            <person name="Grigoriev I.V."/>
            <person name="Hibbett D.S."/>
            <person name="Martin F."/>
        </authorList>
    </citation>
    <scope>NUCLEOTIDE SEQUENCE [LARGE SCALE GENOMIC DNA]</scope>
    <source>
        <strain evidence="3">UH-Slu-Lm8-n1</strain>
    </source>
</reference>
<evidence type="ECO:0000313" key="2">
    <source>
        <dbReference type="EMBL" id="KIK34832.1"/>
    </source>
</evidence>
<gene>
    <name evidence="2" type="ORF">CY34DRAFT_812642</name>
</gene>
<dbReference type="EMBL" id="KN835697">
    <property type="protein sequence ID" value="KIK34832.1"/>
    <property type="molecule type" value="Genomic_DNA"/>
</dbReference>
<sequence>MSTDPTRRKPFKSCGHSRRQPASIRSRCKADRTLHSGQTSSRSDKDNRVFYFDRRLTIHDV</sequence>
<feature type="non-terminal residue" evidence="2">
    <location>
        <position position="61"/>
    </location>
</feature>
<proteinExistence type="predicted"/>
<dbReference type="Proteomes" id="UP000054485">
    <property type="component" value="Unassembled WGS sequence"/>
</dbReference>
<reference evidence="2 3" key="1">
    <citation type="submission" date="2014-04" db="EMBL/GenBank/DDBJ databases">
        <authorList>
            <consortium name="DOE Joint Genome Institute"/>
            <person name="Kuo A."/>
            <person name="Ruytinx J."/>
            <person name="Rineau F."/>
            <person name="Colpaert J."/>
            <person name="Kohler A."/>
            <person name="Nagy L.G."/>
            <person name="Floudas D."/>
            <person name="Copeland A."/>
            <person name="Barry K.W."/>
            <person name="Cichocki N."/>
            <person name="Veneault-Fourrey C."/>
            <person name="LaButti K."/>
            <person name="Lindquist E.A."/>
            <person name="Lipzen A."/>
            <person name="Lundell T."/>
            <person name="Morin E."/>
            <person name="Murat C."/>
            <person name="Sun H."/>
            <person name="Tunlid A."/>
            <person name="Henrissat B."/>
            <person name="Grigoriev I.V."/>
            <person name="Hibbett D.S."/>
            <person name="Martin F."/>
            <person name="Nordberg H.P."/>
            <person name="Cantor M.N."/>
            <person name="Hua S.X."/>
        </authorList>
    </citation>
    <scope>NUCLEOTIDE SEQUENCE [LARGE SCALE GENOMIC DNA]</scope>
    <source>
        <strain evidence="2 3">UH-Slu-Lm8-n1</strain>
    </source>
</reference>
<dbReference type="HOGENOM" id="CLU_2929214_0_0_1"/>
<protein>
    <submittedName>
        <fullName evidence="2">Uncharacterized protein</fullName>
    </submittedName>
</protein>